<name>A0AAW6HNF4_9MOLU</name>
<gene>
    <name evidence="3 8" type="primary">grpE</name>
    <name evidence="8" type="ORF">LNO71_01735</name>
</gene>
<dbReference type="AlphaFoldDB" id="A0AAW6HNF4"/>
<dbReference type="PROSITE" id="PS01071">
    <property type="entry name" value="GRPE"/>
    <property type="match status" value="1"/>
</dbReference>
<feature type="coiled-coil region" evidence="6">
    <location>
        <begin position="96"/>
        <end position="149"/>
    </location>
</feature>
<keyword evidence="3 4" id="KW-0346">Stress response</keyword>
<evidence type="ECO:0000256" key="3">
    <source>
        <dbReference type="HAMAP-Rule" id="MF_01151"/>
    </source>
</evidence>
<dbReference type="SUPFAM" id="SSF58014">
    <property type="entry name" value="Coiled-coil domain of nucleotide exchange factor GrpE"/>
    <property type="match status" value="1"/>
</dbReference>
<dbReference type="GO" id="GO:0051087">
    <property type="term" value="F:protein-folding chaperone binding"/>
    <property type="evidence" value="ECO:0007669"/>
    <property type="project" value="InterPro"/>
</dbReference>
<dbReference type="PRINTS" id="PR00773">
    <property type="entry name" value="GRPEPROTEIN"/>
</dbReference>
<evidence type="ECO:0000256" key="7">
    <source>
        <dbReference type="SAM" id="MobiDB-lite"/>
    </source>
</evidence>
<comment type="function">
    <text evidence="3 4">Participates actively in the response to hyperosmotic and heat shock by preventing the aggregation of stress-denatured proteins, in association with DnaK and GrpE. It is the nucleotide exchange factor for DnaK and may function as a thermosensor. Unfolded proteins bind initially to DnaJ; upon interaction with the DnaJ-bound protein, DnaK hydrolyzes its bound ATP, resulting in the formation of a stable complex. GrpE releases ADP from DnaK; ATP binding to DnaK triggers the release of the substrate protein, thus completing the reaction cycle. Several rounds of ATP-dependent interactions between DnaJ, DnaK and GrpE are required for fully efficient folding.</text>
</comment>
<dbReference type="RefSeq" id="WP_272403968.1">
    <property type="nucleotide sequence ID" value="NZ_JAJHZP010000013.1"/>
</dbReference>
<evidence type="ECO:0000256" key="5">
    <source>
        <dbReference type="RuleBase" id="RU004478"/>
    </source>
</evidence>
<reference evidence="8" key="1">
    <citation type="submission" date="2021-11" db="EMBL/GenBank/DDBJ databases">
        <title>Description of Mycoplasma bradburyaesp. nov.from sea birds: a tribute to a great mycoplasmologist.</title>
        <authorList>
            <person name="Ramirez A.S."/>
            <person name="Poveda C."/>
            <person name="Suarez-Perez A."/>
            <person name="Rosales R.S."/>
            <person name="Dijkman R."/>
            <person name="Feberwee A."/>
            <person name="Spergser J."/>
            <person name="Szostak M.P."/>
            <person name="Ressel L."/>
            <person name="Calabuig P."/>
            <person name="Catania S."/>
            <person name="Gobbo F."/>
            <person name="Timofte D."/>
            <person name="Poveda J.B."/>
        </authorList>
    </citation>
    <scope>NUCLEOTIDE SEQUENCE</scope>
    <source>
        <strain evidence="8">T264</strain>
    </source>
</reference>
<dbReference type="InterPro" id="IPR000740">
    <property type="entry name" value="GrpE"/>
</dbReference>
<comment type="subcellular location">
    <subcellularLocation>
        <location evidence="3">Cytoplasm</location>
    </subcellularLocation>
</comment>
<organism evidence="8 9">
    <name type="scientific">Mycoplasma bradburyae</name>
    <dbReference type="NCBI Taxonomy" id="2963128"/>
    <lineage>
        <taxon>Bacteria</taxon>
        <taxon>Bacillati</taxon>
        <taxon>Mycoplasmatota</taxon>
        <taxon>Mollicutes</taxon>
        <taxon>Mycoplasmataceae</taxon>
        <taxon>Mycoplasma</taxon>
    </lineage>
</organism>
<comment type="subunit">
    <text evidence="3">Homodimer.</text>
</comment>
<dbReference type="InterPro" id="IPR013805">
    <property type="entry name" value="GrpE_CC"/>
</dbReference>
<dbReference type="GO" id="GO:0000774">
    <property type="term" value="F:adenyl-nucleotide exchange factor activity"/>
    <property type="evidence" value="ECO:0007669"/>
    <property type="project" value="InterPro"/>
</dbReference>
<feature type="region of interest" description="Disordered" evidence="7">
    <location>
        <begin position="260"/>
        <end position="332"/>
    </location>
</feature>
<dbReference type="EMBL" id="JAJHZP010000013">
    <property type="protein sequence ID" value="MDC4183362.1"/>
    <property type="molecule type" value="Genomic_DNA"/>
</dbReference>
<dbReference type="GO" id="GO:0005737">
    <property type="term" value="C:cytoplasm"/>
    <property type="evidence" value="ECO:0007669"/>
    <property type="project" value="UniProtKB-SubCell"/>
</dbReference>
<keyword evidence="3" id="KW-0963">Cytoplasm</keyword>
<feature type="compositionally biased region" description="Low complexity" evidence="7">
    <location>
        <begin position="263"/>
        <end position="291"/>
    </location>
</feature>
<dbReference type="PANTHER" id="PTHR21237">
    <property type="entry name" value="GRPE PROTEIN"/>
    <property type="match status" value="1"/>
</dbReference>
<proteinExistence type="inferred from homology"/>
<dbReference type="InterPro" id="IPR009012">
    <property type="entry name" value="GrpE_head"/>
</dbReference>
<dbReference type="SUPFAM" id="SSF51064">
    <property type="entry name" value="Head domain of nucleotide exchange factor GrpE"/>
    <property type="match status" value="1"/>
</dbReference>
<evidence type="ECO:0000313" key="8">
    <source>
        <dbReference type="EMBL" id="MDC4183362.1"/>
    </source>
</evidence>
<dbReference type="HAMAP" id="MF_01151">
    <property type="entry name" value="GrpE"/>
    <property type="match status" value="1"/>
</dbReference>
<evidence type="ECO:0000256" key="6">
    <source>
        <dbReference type="SAM" id="Coils"/>
    </source>
</evidence>
<dbReference type="CDD" id="cd00446">
    <property type="entry name" value="GrpE"/>
    <property type="match status" value="1"/>
</dbReference>
<comment type="caution">
    <text evidence="8">The sequence shown here is derived from an EMBL/GenBank/DDBJ whole genome shotgun (WGS) entry which is preliminary data.</text>
</comment>
<dbReference type="GO" id="GO:0042803">
    <property type="term" value="F:protein homodimerization activity"/>
    <property type="evidence" value="ECO:0007669"/>
    <property type="project" value="InterPro"/>
</dbReference>
<dbReference type="Pfam" id="PF01025">
    <property type="entry name" value="GrpE"/>
    <property type="match status" value="1"/>
</dbReference>
<dbReference type="GO" id="GO:0006457">
    <property type="term" value="P:protein folding"/>
    <property type="evidence" value="ECO:0007669"/>
    <property type="project" value="InterPro"/>
</dbReference>
<dbReference type="Gene3D" id="3.90.20.20">
    <property type="match status" value="1"/>
</dbReference>
<evidence type="ECO:0000256" key="4">
    <source>
        <dbReference type="RuleBase" id="RU000639"/>
    </source>
</evidence>
<keyword evidence="2 3" id="KW-0143">Chaperone</keyword>
<dbReference type="Proteomes" id="UP001216384">
    <property type="component" value="Unassembled WGS sequence"/>
</dbReference>
<dbReference type="GO" id="GO:0051082">
    <property type="term" value="F:unfolded protein binding"/>
    <property type="evidence" value="ECO:0007669"/>
    <property type="project" value="TreeGrafter"/>
</dbReference>
<feature type="compositionally biased region" description="Pro residues" evidence="7">
    <location>
        <begin position="292"/>
        <end position="306"/>
    </location>
</feature>
<protein>
    <recommendedName>
        <fullName evidence="3 4">Protein GrpE</fullName>
    </recommendedName>
    <alternativeName>
        <fullName evidence="3">HSP-70 cofactor</fullName>
    </alternativeName>
</protein>
<feature type="region of interest" description="Disordered" evidence="7">
    <location>
        <begin position="1"/>
        <end position="28"/>
    </location>
</feature>
<accession>A0AAW6HNF4</accession>
<keyword evidence="6" id="KW-0175">Coiled coil</keyword>
<evidence type="ECO:0000256" key="1">
    <source>
        <dbReference type="ARBA" id="ARBA00009054"/>
    </source>
</evidence>
<evidence type="ECO:0000256" key="2">
    <source>
        <dbReference type="ARBA" id="ARBA00023186"/>
    </source>
</evidence>
<evidence type="ECO:0000313" key="9">
    <source>
        <dbReference type="Proteomes" id="UP001216384"/>
    </source>
</evidence>
<comment type="similarity">
    <text evidence="1 3 5">Belongs to the GrpE family.</text>
</comment>
<dbReference type="Gene3D" id="2.30.22.10">
    <property type="entry name" value="Head domain of nucleotide exchange factor GrpE"/>
    <property type="match status" value="1"/>
</dbReference>
<sequence>MNNQEQKTREELKEEDASLEDSTIHEPTTEVQPTANVGATVNLSNENIQIKSSLEDLKNFVQNPKNHKQKIATVGKLMYDEFVKIENSVNNINSYIENLTQRLESTNESIKNKIQEVEAKAQKKISDKIEELDARKKEEIENAKKYAIEKSIDSAINVVDQLEIAIDFASKDPAVKNYVSGFKMVLSSFINWLKNVNIHRMDIKPGDKFDEKYMSASDKVSDPKYPADHVSKVMKSGYILYDRVIRHTMVAVSDGADYQPDQAASEEVAEKPAAAPAPAPSAQEPAKQKPTAPTPPAQAPNKPPVVHPTKPTSAPTPPSAPKQPITHQIVKK</sequence>
<dbReference type="PANTHER" id="PTHR21237:SF23">
    <property type="entry name" value="GRPE PROTEIN HOMOLOG, MITOCHONDRIAL"/>
    <property type="match status" value="1"/>
</dbReference>